<evidence type="ECO:0000256" key="2">
    <source>
        <dbReference type="ARBA" id="ARBA00022729"/>
    </source>
</evidence>
<dbReference type="KEGG" id="fri:FraEuI1c_1761"/>
<gene>
    <name evidence="5" type="ordered locus">FraEuI1c_1761</name>
</gene>
<dbReference type="EMBL" id="CP002299">
    <property type="protein sequence ID" value="ADP79817.1"/>
    <property type="molecule type" value="Genomic_DNA"/>
</dbReference>
<dbReference type="InterPro" id="IPR028082">
    <property type="entry name" value="Peripla_BP_I"/>
</dbReference>
<dbReference type="Pfam" id="PF13458">
    <property type="entry name" value="Peripla_BP_6"/>
    <property type="match status" value="1"/>
</dbReference>
<dbReference type="InterPro" id="IPR028081">
    <property type="entry name" value="Leu-bd"/>
</dbReference>
<dbReference type="SUPFAM" id="SSF53822">
    <property type="entry name" value="Periplasmic binding protein-like I"/>
    <property type="match status" value="1"/>
</dbReference>
<dbReference type="HOGENOM" id="CLU_578559_0_0_11"/>
<evidence type="ECO:0000313" key="6">
    <source>
        <dbReference type="Proteomes" id="UP000002484"/>
    </source>
</evidence>
<dbReference type="RefSeq" id="WP_013422936.1">
    <property type="nucleotide sequence ID" value="NC_014666.1"/>
</dbReference>
<comment type="similarity">
    <text evidence="1">Belongs to the leucine-binding protein family.</text>
</comment>
<feature type="region of interest" description="Disordered" evidence="3">
    <location>
        <begin position="29"/>
        <end position="51"/>
    </location>
</feature>
<accession>E3JBE5</accession>
<dbReference type="PANTHER" id="PTHR47235">
    <property type="entry name" value="BLR6548 PROTEIN"/>
    <property type="match status" value="1"/>
</dbReference>
<dbReference type="PROSITE" id="PS51257">
    <property type="entry name" value="PROKAR_LIPOPROTEIN"/>
    <property type="match status" value="1"/>
</dbReference>
<dbReference type="InParanoid" id="E3JBE5"/>
<reference evidence="5 6" key="1">
    <citation type="submission" date="2010-10" db="EMBL/GenBank/DDBJ databases">
        <title>Complete sequence of Frankia sp. EuI1c.</title>
        <authorList>
            <consortium name="US DOE Joint Genome Institute"/>
            <person name="Lucas S."/>
            <person name="Copeland A."/>
            <person name="Lapidus A."/>
            <person name="Cheng J.-F."/>
            <person name="Bruce D."/>
            <person name="Goodwin L."/>
            <person name="Pitluck S."/>
            <person name="Chertkov O."/>
            <person name="Detter J.C."/>
            <person name="Han C."/>
            <person name="Tapia R."/>
            <person name="Land M."/>
            <person name="Hauser L."/>
            <person name="Jeffries C."/>
            <person name="Kyrpides N."/>
            <person name="Ivanova N."/>
            <person name="Mikhailova N."/>
            <person name="Beauchemin N."/>
            <person name="Sen A."/>
            <person name="Sur S.A."/>
            <person name="Gtari M."/>
            <person name="Wall L."/>
            <person name="Tisa L."/>
            <person name="Woyke T."/>
        </authorList>
    </citation>
    <scope>NUCLEOTIDE SEQUENCE [LARGE SCALE GENOMIC DNA]</scope>
    <source>
        <strain evidence="6">DSM 45817 / CECT 9037 / EuI1c</strain>
    </source>
</reference>
<proteinExistence type="inferred from homology"/>
<dbReference type="Gene3D" id="3.40.50.2300">
    <property type="match status" value="2"/>
</dbReference>
<feature type="compositionally biased region" description="Low complexity" evidence="3">
    <location>
        <begin position="40"/>
        <end position="51"/>
    </location>
</feature>
<dbReference type="STRING" id="298654.FraEuI1c_1761"/>
<keyword evidence="6" id="KW-1185">Reference proteome</keyword>
<keyword evidence="2" id="KW-0732">Signal</keyword>
<dbReference type="eggNOG" id="COG0683">
    <property type="taxonomic scope" value="Bacteria"/>
</dbReference>
<evidence type="ECO:0000259" key="4">
    <source>
        <dbReference type="Pfam" id="PF13458"/>
    </source>
</evidence>
<dbReference type="AlphaFoldDB" id="E3JBE5"/>
<dbReference type="Proteomes" id="UP000002484">
    <property type="component" value="Chromosome"/>
</dbReference>
<protein>
    <recommendedName>
        <fullName evidence="4">Leucine-binding protein domain-containing protein</fullName>
    </recommendedName>
</protein>
<evidence type="ECO:0000313" key="5">
    <source>
        <dbReference type="EMBL" id="ADP79817.1"/>
    </source>
</evidence>
<dbReference type="OrthoDB" id="4365763at2"/>
<organism evidence="5 6">
    <name type="scientific">Pseudofrankia inefficax (strain DSM 45817 / CECT 9037 / DDB 130130 / EuI1c)</name>
    <name type="common">Frankia inefficax</name>
    <dbReference type="NCBI Taxonomy" id="298654"/>
    <lineage>
        <taxon>Bacteria</taxon>
        <taxon>Bacillati</taxon>
        <taxon>Actinomycetota</taxon>
        <taxon>Actinomycetes</taxon>
        <taxon>Frankiales</taxon>
        <taxon>Frankiaceae</taxon>
        <taxon>Pseudofrankia</taxon>
    </lineage>
</organism>
<evidence type="ECO:0000256" key="1">
    <source>
        <dbReference type="ARBA" id="ARBA00010062"/>
    </source>
</evidence>
<dbReference type="PANTHER" id="PTHR47235:SF1">
    <property type="entry name" value="BLR6548 PROTEIN"/>
    <property type="match status" value="1"/>
</dbReference>
<name>E3JBE5_PSEI1</name>
<sequence>MERKSRLRRLGVPVVVAVLVAACGAGHRGASPDGGGGAAGQATTAAPAGQTFGDLPSPCGPGTAKGATDQGVTDTAINIAYGDDRGFTGSPGLSHEVGDAVKAMIKWCDDQGGINGRQVNGTFYDAKITETNNVMTEACGSAFMLVGQGWALDSTGEQTRVACDLVSVPTFSVSPEFANGPMQYQAVPNPADETVGAFFAQFAKLYPDAVKKAAEYTTTLATENYSTKRGVEASKPFGWNWLPCTQTVNYFGEPDYKPFMQKLKDCGAQVVWFTLSAGPQLYNMLQAANQVGFHPLWLTETNNYVQGLADFNANHLADNVYVRTAYVPLEQAAQTPAVRKYIDVVKADGGDVSQLGAQATSSFLLWATAAKECGSTLTRQCMVNRLSKITKWTGGGLHAASDPGENHGPTCGMLLRLQGTKYVQVYPTKLGAFDCSPSYTVKLPADFVTVKLNADRIATNYLTDKAIRPQA</sequence>
<feature type="domain" description="Leucine-binding protein" evidence="4">
    <location>
        <begin position="98"/>
        <end position="418"/>
    </location>
</feature>
<evidence type="ECO:0000256" key="3">
    <source>
        <dbReference type="SAM" id="MobiDB-lite"/>
    </source>
</evidence>